<protein>
    <submittedName>
        <fullName evidence="2">Uncharacterized protein</fullName>
    </submittedName>
</protein>
<gene>
    <name evidence="2" type="ORF">NZ698_05930</name>
</gene>
<feature type="compositionally biased region" description="Basic and acidic residues" evidence="1">
    <location>
        <begin position="74"/>
        <end position="85"/>
    </location>
</feature>
<evidence type="ECO:0000313" key="2">
    <source>
        <dbReference type="EMBL" id="MCU7616729.1"/>
    </source>
</evidence>
<dbReference type="RefSeq" id="WP_263002161.1">
    <property type="nucleotide sequence ID" value="NZ_JAOTEM010000001.1"/>
</dbReference>
<organism evidence="2 3">
    <name type="scientific">Chryseobacterium edaphi</name>
    <dbReference type="NCBI Taxonomy" id="2976532"/>
    <lineage>
        <taxon>Bacteria</taxon>
        <taxon>Pseudomonadati</taxon>
        <taxon>Bacteroidota</taxon>
        <taxon>Flavobacteriia</taxon>
        <taxon>Flavobacteriales</taxon>
        <taxon>Weeksellaceae</taxon>
        <taxon>Chryseobacterium group</taxon>
        <taxon>Chryseobacterium</taxon>
    </lineage>
</organism>
<name>A0ABT2W5P6_9FLAO</name>
<comment type="caution">
    <text evidence="2">The sequence shown here is derived from an EMBL/GenBank/DDBJ whole genome shotgun (WGS) entry which is preliminary data.</text>
</comment>
<feature type="region of interest" description="Disordered" evidence="1">
    <location>
        <begin position="25"/>
        <end position="85"/>
    </location>
</feature>
<dbReference type="EMBL" id="JAOTEM010000001">
    <property type="protein sequence ID" value="MCU7616729.1"/>
    <property type="molecule type" value="Genomic_DNA"/>
</dbReference>
<dbReference type="PROSITE" id="PS51257">
    <property type="entry name" value="PROKAR_LIPOPROTEIN"/>
    <property type="match status" value="1"/>
</dbReference>
<keyword evidence="3" id="KW-1185">Reference proteome</keyword>
<proteinExistence type="predicted"/>
<feature type="compositionally biased region" description="Basic and acidic residues" evidence="1">
    <location>
        <begin position="29"/>
        <end position="50"/>
    </location>
</feature>
<sequence length="85" mass="8897">MKKLIICLAIATVAVSCKKIQAGGNKNTLKLEEGVERYSDDHQGGHEGHTAEPASEVPAHGAHETEAPNTDSATAKHADSVKTGH</sequence>
<reference evidence="3" key="1">
    <citation type="submission" date="2023-07" db="EMBL/GenBank/DDBJ databases">
        <title>Chryseobacterium sp. strain PBS4-4 Genome sequencing and assembly.</title>
        <authorList>
            <person name="Jung Y."/>
        </authorList>
    </citation>
    <scope>NUCLEOTIDE SEQUENCE [LARGE SCALE GENOMIC DNA]</scope>
    <source>
        <strain evidence="3">PBS4-4</strain>
    </source>
</reference>
<evidence type="ECO:0000256" key="1">
    <source>
        <dbReference type="SAM" id="MobiDB-lite"/>
    </source>
</evidence>
<evidence type="ECO:0000313" key="3">
    <source>
        <dbReference type="Proteomes" id="UP001208649"/>
    </source>
</evidence>
<dbReference type="Proteomes" id="UP001208649">
    <property type="component" value="Unassembled WGS sequence"/>
</dbReference>
<accession>A0ABT2W5P6</accession>